<evidence type="ECO:0000313" key="1">
    <source>
        <dbReference type="EMBL" id="ASS75175.1"/>
    </source>
</evidence>
<reference evidence="1 2" key="1">
    <citation type="journal article" date="2015" name="Int. J. Syst. Evol. Microbiol.">
        <title>Tumebacillus algifaecis sp. nov., isolated from decomposing algal scum.</title>
        <authorList>
            <person name="Wu Y.F."/>
            <person name="Zhang B."/>
            <person name="Xing P."/>
            <person name="Wu Q.L."/>
            <person name="Liu S.J."/>
        </authorList>
    </citation>
    <scope>NUCLEOTIDE SEQUENCE [LARGE SCALE GENOMIC DNA]</scope>
    <source>
        <strain evidence="1 2">THMBR28</strain>
    </source>
</reference>
<gene>
    <name evidence="1" type="ORF">CIG75_09395</name>
</gene>
<dbReference type="AlphaFoldDB" id="A0A223D114"/>
<dbReference type="Pfam" id="PF11385">
    <property type="entry name" value="DUF3189"/>
    <property type="match status" value="1"/>
</dbReference>
<protein>
    <recommendedName>
        <fullName evidence="3">DUF3189 domain-containing protein</fullName>
    </recommendedName>
</protein>
<keyword evidence="2" id="KW-1185">Reference proteome</keyword>
<name>A0A223D114_9BACL</name>
<evidence type="ECO:0008006" key="3">
    <source>
        <dbReference type="Google" id="ProtNLM"/>
    </source>
</evidence>
<dbReference type="RefSeq" id="WP_094236424.1">
    <property type="nucleotide sequence ID" value="NZ_CP022657.1"/>
</dbReference>
<sequence>MHIIYHCYGSAHSSVVAAAIHLGRLPSDRVPSHEEVLKLADYDSVESWQIGTLFFKGHDEWANPIYTLGLGKESKRSKQALVTFLELLNIDTAQLFFNEALPHINVYAKVGGALSRRYGIVRLGRPLSAYGIRRGYFQLVRFVQQVKAEVEHRMQGMGRNG</sequence>
<dbReference type="InterPro" id="IPR021525">
    <property type="entry name" value="DUF3189"/>
</dbReference>
<proteinExistence type="predicted"/>
<accession>A0A223D114</accession>
<dbReference type="EMBL" id="CP022657">
    <property type="protein sequence ID" value="ASS75175.1"/>
    <property type="molecule type" value="Genomic_DNA"/>
</dbReference>
<organism evidence="1 2">
    <name type="scientific">Tumebacillus algifaecis</name>
    <dbReference type="NCBI Taxonomy" id="1214604"/>
    <lineage>
        <taxon>Bacteria</taxon>
        <taxon>Bacillati</taxon>
        <taxon>Bacillota</taxon>
        <taxon>Bacilli</taxon>
        <taxon>Bacillales</taxon>
        <taxon>Alicyclobacillaceae</taxon>
        <taxon>Tumebacillus</taxon>
    </lineage>
</organism>
<dbReference type="KEGG" id="tab:CIG75_09395"/>
<evidence type="ECO:0000313" key="2">
    <source>
        <dbReference type="Proteomes" id="UP000214688"/>
    </source>
</evidence>
<dbReference type="OrthoDB" id="1680616at2"/>
<dbReference type="Proteomes" id="UP000214688">
    <property type="component" value="Chromosome"/>
</dbReference>